<dbReference type="STRING" id="34720.A0A195EWB3"/>
<accession>A0A195EWB3</accession>
<dbReference type="EMBL" id="KQ981948">
    <property type="protein sequence ID" value="KYN32565.1"/>
    <property type="molecule type" value="Genomic_DNA"/>
</dbReference>
<protein>
    <submittedName>
        <fullName evidence="1">Uncharacterized protein</fullName>
    </submittedName>
</protein>
<keyword evidence="2" id="KW-1185">Reference proteome</keyword>
<dbReference type="Proteomes" id="UP000078541">
    <property type="component" value="Unassembled WGS sequence"/>
</dbReference>
<sequence length="59" mass="7182">MDLFYEFDWDNVHILDKEQILYKRLLSEMIHIKKQKLGLNLQNDTFSLDLLHIDLFSET</sequence>
<reference evidence="1 2" key="1">
    <citation type="submission" date="2016-03" db="EMBL/GenBank/DDBJ databases">
        <title>Trachymyrmex septentrionalis WGS genome.</title>
        <authorList>
            <person name="Nygaard S."/>
            <person name="Hu H."/>
            <person name="Boomsma J."/>
            <person name="Zhang G."/>
        </authorList>
    </citation>
    <scope>NUCLEOTIDE SEQUENCE [LARGE SCALE GENOMIC DNA]</scope>
    <source>
        <strain evidence="1">Tsep2-gDNA-1</strain>
        <tissue evidence="1">Whole body</tissue>
    </source>
</reference>
<dbReference type="AlphaFoldDB" id="A0A195EWB3"/>
<organism evidence="1 2">
    <name type="scientific">Trachymyrmex septentrionalis</name>
    <dbReference type="NCBI Taxonomy" id="34720"/>
    <lineage>
        <taxon>Eukaryota</taxon>
        <taxon>Metazoa</taxon>
        <taxon>Ecdysozoa</taxon>
        <taxon>Arthropoda</taxon>
        <taxon>Hexapoda</taxon>
        <taxon>Insecta</taxon>
        <taxon>Pterygota</taxon>
        <taxon>Neoptera</taxon>
        <taxon>Endopterygota</taxon>
        <taxon>Hymenoptera</taxon>
        <taxon>Apocrita</taxon>
        <taxon>Aculeata</taxon>
        <taxon>Formicoidea</taxon>
        <taxon>Formicidae</taxon>
        <taxon>Myrmicinae</taxon>
        <taxon>Trachymyrmex</taxon>
    </lineage>
</organism>
<evidence type="ECO:0000313" key="2">
    <source>
        <dbReference type="Proteomes" id="UP000078541"/>
    </source>
</evidence>
<evidence type="ECO:0000313" key="1">
    <source>
        <dbReference type="EMBL" id="KYN32565.1"/>
    </source>
</evidence>
<name>A0A195EWB3_9HYME</name>
<proteinExistence type="predicted"/>
<gene>
    <name evidence="1" type="ORF">ALC56_13046</name>
</gene>